<protein>
    <recommendedName>
        <fullName evidence="2">YCII-related domain-containing protein</fullName>
    </recommendedName>
</protein>
<dbReference type="AlphaFoldDB" id="A0A6F8XVG8"/>
<keyword evidence="4" id="KW-1185">Reference proteome</keyword>
<dbReference type="Gene3D" id="3.30.70.1060">
    <property type="entry name" value="Dimeric alpha+beta barrel"/>
    <property type="match status" value="1"/>
</dbReference>
<evidence type="ECO:0000259" key="2">
    <source>
        <dbReference type="Pfam" id="PF03795"/>
    </source>
</evidence>
<reference evidence="3 4" key="2">
    <citation type="submission" date="2020-03" db="EMBL/GenBank/DDBJ databases">
        <authorList>
            <person name="Ichikawa N."/>
            <person name="Kimura A."/>
            <person name="Kitahashi Y."/>
            <person name="Uohara A."/>
        </authorList>
    </citation>
    <scope>NUCLEOTIDE SEQUENCE [LARGE SCALE GENOMIC DNA]</scope>
    <source>
        <strain evidence="3 4">NBRC 107702</strain>
    </source>
</reference>
<evidence type="ECO:0000313" key="3">
    <source>
        <dbReference type="EMBL" id="BCB77834.1"/>
    </source>
</evidence>
<reference evidence="3 4" key="1">
    <citation type="submission" date="2020-03" db="EMBL/GenBank/DDBJ databases">
        <title>Whole genome shotgun sequence of Phytohabitans flavus NBRC 107702.</title>
        <authorList>
            <person name="Komaki H."/>
            <person name="Tamura T."/>
        </authorList>
    </citation>
    <scope>NUCLEOTIDE SEQUENCE [LARGE SCALE GENOMIC DNA]</scope>
    <source>
        <strain evidence="3 4">NBRC 107702</strain>
    </source>
</reference>
<accession>A0A6F8XVG8</accession>
<name>A0A6F8XVG8_9ACTN</name>
<evidence type="ECO:0000256" key="1">
    <source>
        <dbReference type="ARBA" id="ARBA00007689"/>
    </source>
</evidence>
<gene>
    <name evidence="3" type="ORF">Pflav_042440</name>
</gene>
<dbReference type="Proteomes" id="UP000502508">
    <property type="component" value="Chromosome"/>
</dbReference>
<dbReference type="EMBL" id="AP022870">
    <property type="protein sequence ID" value="BCB77834.1"/>
    <property type="molecule type" value="Genomic_DNA"/>
</dbReference>
<dbReference type="InterPro" id="IPR011008">
    <property type="entry name" value="Dimeric_a/b-barrel"/>
</dbReference>
<dbReference type="SUPFAM" id="SSF54909">
    <property type="entry name" value="Dimeric alpha+beta barrel"/>
    <property type="match status" value="1"/>
</dbReference>
<dbReference type="InterPro" id="IPR005545">
    <property type="entry name" value="YCII"/>
</dbReference>
<organism evidence="3 4">
    <name type="scientific">Phytohabitans flavus</name>
    <dbReference type="NCBI Taxonomy" id="1076124"/>
    <lineage>
        <taxon>Bacteria</taxon>
        <taxon>Bacillati</taxon>
        <taxon>Actinomycetota</taxon>
        <taxon>Actinomycetes</taxon>
        <taxon>Micromonosporales</taxon>
        <taxon>Micromonosporaceae</taxon>
    </lineage>
</organism>
<proteinExistence type="inferred from homology"/>
<sequence length="118" mass="12939">MRFDQHTLVLLVRPPDAPELSEAEADALQDAHLAYRADLRDQGYLIGGGPLLDQDDERLRGISVMAVDPATARELCSADPAVQAGRLAVQVMTWMVPAGNIRFQDVRAPRSMREANAD</sequence>
<dbReference type="RefSeq" id="WP_173037518.1">
    <property type="nucleotide sequence ID" value="NZ_AP022870.1"/>
</dbReference>
<feature type="domain" description="YCII-related" evidence="2">
    <location>
        <begin position="20"/>
        <end position="94"/>
    </location>
</feature>
<dbReference type="KEGG" id="pfla:Pflav_042440"/>
<dbReference type="Pfam" id="PF03795">
    <property type="entry name" value="YCII"/>
    <property type="match status" value="1"/>
</dbReference>
<comment type="similarity">
    <text evidence="1">Belongs to the YciI family.</text>
</comment>
<evidence type="ECO:0000313" key="4">
    <source>
        <dbReference type="Proteomes" id="UP000502508"/>
    </source>
</evidence>